<gene>
    <name evidence="6" type="primary">xseB</name>
    <name evidence="8" type="ORF">CH362_17930</name>
</gene>
<dbReference type="GO" id="GO:0009318">
    <property type="term" value="C:exodeoxyribonuclease VII complex"/>
    <property type="evidence" value="ECO:0007669"/>
    <property type="project" value="UniProtKB-UniRule"/>
</dbReference>
<dbReference type="Pfam" id="PF02609">
    <property type="entry name" value="Exonuc_VII_S"/>
    <property type="match status" value="1"/>
</dbReference>
<dbReference type="AlphaFoldDB" id="A0A2M9Y7X4"/>
<dbReference type="NCBIfam" id="NF002139">
    <property type="entry name" value="PRK00977.1-3"/>
    <property type="match status" value="1"/>
</dbReference>
<comment type="subcellular location">
    <subcellularLocation>
        <location evidence="6">Cytoplasm</location>
    </subcellularLocation>
</comment>
<dbReference type="Proteomes" id="UP000231926">
    <property type="component" value="Unassembled WGS sequence"/>
</dbReference>
<keyword evidence="5 6" id="KW-0269">Exonuclease</keyword>
<keyword evidence="2 6" id="KW-0963">Cytoplasm</keyword>
<comment type="catalytic activity">
    <reaction evidence="6">
        <text>Exonucleolytic cleavage in either 5'- to 3'- or 3'- to 5'-direction to yield nucleoside 5'-phosphates.</text>
        <dbReference type="EC" id="3.1.11.6"/>
    </reaction>
</comment>
<evidence type="ECO:0000256" key="7">
    <source>
        <dbReference type="SAM" id="MobiDB-lite"/>
    </source>
</evidence>
<reference evidence="8 9" key="1">
    <citation type="submission" date="2017-07" db="EMBL/GenBank/DDBJ databases">
        <title>Leptospira spp. isolated from tropical soils.</title>
        <authorList>
            <person name="Thibeaux R."/>
            <person name="Iraola G."/>
            <person name="Ferres I."/>
            <person name="Bierque E."/>
            <person name="Girault D."/>
            <person name="Soupe-Gilbert M.-E."/>
            <person name="Picardeau M."/>
            <person name="Goarant C."/>
        </authorList>
    </citation>
    <scope>NUCLEOTIDE SEQUENCE [LARGE SCALE GENOMIC DNA]</scope>
    <source>
        <strain evidence="8 9">FH4-C-A2</strain>
    </source>
</reference>
<dbReference type="NCBIfam" id="NF002140">
    <property type="entry name" value="PRK00977.1-4"/>
    <property type="match status" value="1"/>
</dbReference>
<dbReference type="SUPFAM" id="SSF116842">
    <property type="entry name" value="XseB-like"/>
    <property type="match status" value="1"/>
</dbReference>
<keyword evidence="3 6" id="KW-0540">Nuclease</keyword>
<name>A0A2M9Y7X4_9LEPT</name>
<dbReference type="GO" id="GO:0006308">
    <property type="term" value="P:DNA catabolic process"/>
    <property type="evidence" value="ECO:0007669"/>
    <property type="project" value="UniProtKB-UniRule"/>
</dbReference>
<evidence type="ECO:0000313" key="8">
    <source>
        <dbReference type="EMBL" id="PJZ47668.1"/>
    </source>
</evidence>
<evidence type="ECO:0000256" key="1">
    <source>
        <dbReference type="ARBA" id="ARBA00009998"/>
    </source>
</evidence>
<accession>A0A2M9Y7X4</accession>
<keyword evidence="9" id="KW-1185">Reference proteome</keyword>
<comment type="subunit">
    <text evidence="6">Heterooligomer composed of large and small subunits.</text>
</comment>
<dbReference type="HAMAP" id="MF_00337">
    <property type="entry name" value="Exonuc_7_S"/>
    <property type="match status" value="1"/>
</dbReference>
<dbReference type="OrthoDB" id="1771251at2"/>
<dbReference type="NCBIfam" id="TIGR01280">
    <property type="entry name" value="xseB"/>
    <property type="match status" value="1"/>
</dbReference>
<dbReference type="Gene3D" id="1.10.287.1040">
    <property type="entry name" value="Exonuclease VII, small subunit"/>
    <property type="match status" value="1"/>
</dbReference>
<organism evidence="8 9">
    <name type="scientific">Leptospira saintgironsiae</name>
    <dbReference type="NCBI Taxonomy" id="2023183"/>
    <lineage>
        <taxon>Bacteria</taxon>
        <taxon>Pseudomonadati</taxon>
        <taxon>Spirochaetota</taxon>
        <taxon>Spirochaetia</taxon>
        <taxon>Leptospirales</taxon>
        <taxon>Leptospiraceae</taxon>
        <taxon>Leptospira</taxon>
    </lineage>
</organism>
<evidence type="ECO:0000256" key="6">
    <source>
        <dbReference type="HAMAP-Rule" id="MF_00337"/>
    </source>
</evidence>
<dbReference type="PANTHER" id="PTHR34137">
    <property type="entry name" value="EXODEOXYRIBONUCLEASE 7 SMALL SUBUNIT"/>
    <property type="match status" value="1"/>
</dbReference>
<evidence type="ECO:0000256" key="3">
    <source>
        <dbReference type="ARBA" id="ARBA00022722"/>
    </source>
</evidence>
<feature type="region of interest" description="Disordered" evidence="7">
    <location>
        <begin position="61"/>
        <end position="96"/>
    </location>
</feature>
<evidence type="ECO:0000256" key="4">
    <source>
        <dbReference type="ARBA" id="ARBA00022801"/>
    </source>
</evidence>
<feature type="compositionally biased region" description="Polar residues" evidence="7">
    <location>
        <begin position="63"/>
        <end position="84"/>
    </location>
</feature>
<evidence type="ECO:0000256" key="2">
    <source>
        <dbReference type="ARBA" id="ARBA00022490"/>
    </source>
</evidence>
<dbReference type="EC" id="3.1.11.6" evidence="6"/>
<dbReference type="EMBL" id="NPDR01000012">
    <property type="protein sequence ID" value="PJZ47668.1"/>
    <property type="molecule type" value="Genomic_DNA"/>
</dbReference>
<comment type="similarity">
    <text evidence="1 6">Belongs to the XseB family.</text>
</comment>
<keyword evidence="4 6" id="KW-0378">Hydrolase</keyword>
<dbReference type="PANTHER" id="PTHR34137:SF1">
    <property type="entry name" value="EXODEOXYRIBONUCLEASE 7 SMALL SUBUNIT"/>
    <property type="match status" value="1"/>
</dbReference>
<dbReference type="InterPro" id="IPR037004">
    <property type="entry name" value="Exonuc_VII_ssu_sf"/>
</dbReference>
<dbReference type="GO" id="GO:0008855">
    <property type="term" value="F:exodeoxyribonuclease VII activity"/>
    <property type="evidence" value="ECO:0007669"/>
    <property type="project" value="UniProtKB-UniRule"/>
</dbReference>
<evidence type="ECO:0000256" key="5">
    <source>
        <dbReference type="ARBA" id="ARBA00022839"/>
    </source>
</evidence>
<protein>
    <recommendedName>
        <fullName evidence="6">Exodeoxyribonuclease 7 small subunit</fullName>
        <ecNumber evidence="6">3.1.11.6</ecNumber>
    </recommendedName>
    <alternativeName>
        <fullName evidence="6">Exodeoxyribonuclease VII small subunit</fullName>
        <shortName evidence="6">Exonuclease VII small subunit</shortName>
    </alternativeName>
</protein>
<dbReference type="InterPro" id="IPR003761">
    <property type="entry name" value="Exonuc_VII_S"/>
</dbReference>
<comment type="function">
    <text evidence="6">Bidirectionally degrades single-stranded DNA into large acid-insoluble oligonucleotides, which are then degraded further into small acid-soluble oligonucleotides.</text>
</comment>
<comment type="caution">
    <text evidence="8">The sequence shown here is derived from an EMBL/GenBank/DDBJ whole genome shotgun (WGS) entry which is preliminary data.</text>
</comment>
<dbReference type="RefSeq" id="WP_100711692.1">
    <property type="nucleotide sequence ID" value="NZ_NPDR01000012.1"/>
</dbReference>
<sequence>MSKKTEISFEQALTELEQIAENLERGQLTLEESIKSYERGMELRTLCQSILAEAEGKIEYLSKSGSGETQKKTASPKSETSSRAATPPANDDDELF</sequence>
<evidence type="ECO:0000313" key="9">
    <source>
        <dbReference type="Proteomes" id="UP000231926"/>
    </source>
</evidence>
<dbReference type="GO" id="GO:0005829">
    <property type="term" value="C:cytosol"/>
    <property type="evidence" value="ECO:0007669"/>
    <property type="project" value="TreeGrafter"/>
</dbReference>
<proteinExistence type="inferred from homology"/>